<proteinExistence type="predicted"/>
<dbReference type="EMBL" id="BAAAYR010000005">
    <property type="protein sequence ID" value="GAA3576261.1"/>
    <property type="molecule type" value="Genomic_DNA"/>
</dbReference>
<sequence length="106" mass="11583">MLQRTTRPTSSGVTARATAPAHDLWFAPPRARVRQEPLRLVPPLVARPERVEDPYGDAEPAELPTMSDAERAVMDDLFRQASRLSAVAAWVGVAVVMAVVALLVLR</sequence>
<keyword evidence="3" id="KW-1185">Reference proteome</keyword>
<reference evidence="3" key="1">
    <citation type="journal article" date="2019" name="Int. J. Syst. Evol. Microbiol.">
        <title>The Global Catalogue of Microorganisms (GCM) 10K type strain sequencing project: providing services to taxonomists for standard genome sequencing and annotation.</title>
        <authorList>
            <consortium name="The Broad Institute Genomics Platform"/>
            <consortium name="The Broad Institute Genome Sequencing Center for Infectious Disease"/>
            <person name="Wu L."/>
            <person name="Ma J."/>
        </authorList>
    </citation>
    <scope>NUCLEOTIDE SEQUENCE [LARGE SCALE GENOMIC DNA]</scope>
    <source>
        <strain evidence="3">JCM 16540</strain>
    </source>
</reference>
<evidence type="ECO:0000313" key="3">
    <source>
        <dbReference type="Proteomes" id="UP001500767"/>
    </source>
</evidence>
<dbReference type="RefSeq" id="WP_204911096.1">
    <property type="nucleotide sequence ID" value="NZ_BAAAYR010000005.1"/>
</dbReference>
<keyword evidence="1" id="KW-0812">Transmembrane</keyword>
<evidence type="ECO:0000256" key="1">
    <source>
        <dbReference type="SAM" id="Phobius"/>
    </source>
</evidence>
<keyword evidence="1" id="KW-0472">Membrane</keyword>
<organism evidence="2 3">
    <name type="scientific">Microlunatus spumicola</name>
    <dbReference type="NCBI Taxonomy" id="81499"/>
    <lineage>
        <taxon>Bacteria</taxon>
        <taxon>Bacillati</taxon>
        <taxon>Actinomycetota</taxon>
        <taxon>Actinomycetes</taxon>
        <taxon>Propionibacteriales</taxon>
        <taxon>Propionibacteriaceae</taxon>
        <taxon>Microlunatus</taxon>
    </lineage>
</organism>
<name>A0ABP6Y253_9ACTN</name>
<feature type="transmembrane region" description="Helical" evidence="1">
    <location>
        <begin position="84"/>
        <end position="105"/>
    </location>
</feature>
<comment type="caution">
    <text evidence="2">The sequence shown here is derived from an EMBL/GenBank/DDBJ whole genome shotgun (WGS) entry which is preliminary data.</text>
</comment>
<protein>
    <submittedName>
        <fullName evidence="2">Uncharacterized protein</fullName>
    </submittedName>
</protein>
<gene>
    <name evidence="2" type="ORF">GCM10022197_36860</name>
</gene>
<dbReference type="Proteomes" id="UP001500767">
    <property type="component" value="Unassembled WGS sequence"/>
</dbReference>
<evidence type="ECO:0000313" key="2">
    <source>
        <dbReference type="EMBL" id="GAA3576261.1"/>
    </source>
</evidence>
<accession>A0ABP6Y253</accession>
<keyword evidence="1" id="KW-1133">Transmembrane helix</keyword>